<evidence type="ECO:0000256" key="3">
    <source>
        <dbReference type="ARBA" id="ARBA00046185"/>
    </source>
</evidence>
<dbReference type="SUPFAM" id="SSF51905">
    <property type="entry name" value="FAD/NAD(P)-binding domain"/>
    <property type="match status" value="1"/>
</dbReference>
<reference evidence="6" key="1">
    <citation type="submission" date="2021-05" db="EMBL/GenBank/DDBJ databases">
        <authorList>
            <person name="Alioto T."/>
            <person name="Alioto T."/>
            <person name="Gomez Garrido J."/>
        </authorList>
    </citation>
    <scope>NUCLEOTIDE SEQUENCE</scope>
</reference>
<sequence length="567" mass="63734">MKNHLLSTLTRSLFCKNRTIPCVYLHNQCNRHFSDKSDSKDSQTTKGKDNYSEEEKKAQADAENEKFDELYEKFSKRQLEFQNIDNPPEYIDPATQENHYGLKRALRGLKQEAKRTWRRIQDPLGNYQGESLFPSHVDVLIIGGGAIGSSIACFLKERAMSGCRVAVLDRDFTPNFDLPEYARASTTFSMGGIHHQYSLPENIEISTFGAEYLRNIKLNCHLLGEGEEVSDVHYTPSGYLFCAGENEAATMEENHEVQKELGVNNVLLTPPQIQARFPWLNTEGITLASLGLEKEGWFDPYLYLRAMKNKALNAGAEYVRGEAVNFVRRPNCGINVDSYDDDAYQAVNECVVKDDKGEMKTITFAYCVIAAGAFSAQVASLLSIGNRAESQGMLFVPIPVQPRKRFVYCFEATKGPGVNTPMVVDTSGTYFRREGLGNYYICGKNPAPHEEPPIGDLEVDYGYFNDKIKPHLEHRVKGFEQLEISNAWAGYTDYNYYDQNPLLGVHPGYFNIHFATGFGGLGVQAAPAVGRAVCELLIDGHFRTMDLSRFLLRRIVTGQEVREACSL</sequence>
<evidence type="ECO:0000313" key="6">
    <source>
        <dbReference type="EMBL" id="CAG6647358.1"/>
    </source>
</evidence>
<dbReference type="GO" id="GO:0016491">
    <property type="term" value="F:oxidoreductase activity"/>
    <property type="evidence" value="ECO:0007669"/>
    <property type="project" value="UniProtKB-KW"/>
</dbReference>
<proteinExistence type="predicted"/>
<dbReference type="InterPro" id="IPR036188">
    <property type="entry name" value="FAD/NAD-bd_sf"/>
</dbReference>
<dbReference type="Pfam" id="PF01266">
    <property type="entry name" value="DAO"/>
    <property type="match status" value="1"/>
</dbReference>
<organism evidence="6">
    <name type="scientific">Cacopsylla melanoneura</name>
    <dbReference type="NCBI Taxonomy" id="428564"/>
    <lineage>
        <taxon>Eukaryota</taxon>
        <taxon>Metazoa</taxon>
        <taxon>Ecdysozoa</taxon>
        <taxon>Arthropoda</taxon>
        <taxon>Hexapoda</taxon>
        <taxon>Insecta</taxon>
        <taxon>Pterygota</taxon>
        <taxon>Neoptera</taxon>
        <taxon>Paraneoptera</taxon>
        <taxon>Hemiptera</taxon>
        <taxon>Sternorrhyncha</taxon>
        <taxon>Psylloidea</taxon>
        <taxon>Psyllidae</taxon>
        <taxon>Psyllinae</taxon>
        <taxon>Cacopsylla</taxon>
    </lineage>
</organism>
<dbReference type="EMBL" id="HBUF01146568">
    <property type="protein sequence ID" value="CAG6647355.1"/>
    <property type="molecule type" value="Transcribed_RNA"/>
</dbReference>
<evidence type="ECO:0000256" key="1">
    <source>
        <dbReference type="ARBA" id="ARBA00023002"/>
    </source>
</evidence>
<dbReference type="GO" id="GO:0032981">
    <property type="term" value="P:mitochondrial respiratory chain complex I assembly"/>
    <property type="evidence" value="ECO:0007669"/>
    <property type="project" value="TreeGrafter"/>
</dbReference>
<dbReference type="Gene3D" id="3.30.9.10">
    <property type="entry name" value="D-Amino Acid Oxidase, subunit A, domain 2"/>
    <property type="match status" value="1"/>
</dbReference>
<feature type="domain" description="FAD dependent oxidoreductase" evidence="5">
    <location>
        <begin position="138"/>
        <end position="536"/>
    </location>
</feature>
<protein>
    <recommendedName>
        <fullName evidence="2">FAD-dependent oxidoreductase domain-containing protein 1</fullName>
    </recommendedName>
</protein>
<dbReference type="EMBL" id="HBUF01146571">
    <property type="protein sequence ID" value="CAG6647358.1"/>
    <property type="molecule type" value="Transcribed_RNA"/>
</dbReference>
<evidence type="ECO:0000256" key="2">
    <source>
        <dbReference type="ARBA" id="ARBA00039785"/>
    </source>
</evidence>
<dbReference type="InterPro" id="IPR006076">
    <property type="entry name" value="FAD-dep_OxRdtase"/>
</dbReference>
<comment type="function">
    <text evidence="3">Required for the assembly of the mitochondrial membrane respiratory chain NADH dehydrogenase (Complex I). Involved in mid-late stages of complex I assembly.</text>
</comment>
<evidence type="ECO:0000256" key="4">
    <source>
        <dbReference type="SAM" id="MobiDB-lite"/>
    </source>
</evidence>
<dbReference type="AlphaFoldDB" id="A0A8D8W698"/>
<dbReference type="Gene3D" id="3.50.50.60">
    <property type="entry name" value="FAD/NAD(P)-binding domain"/>
    <property type="match status" value="1"/>
</dbReference>
<dbReference type="GO" id="GO:0005739">
    <property type="term" value="C:mitochondrion"/>
    <property type="evidence" value="ECO:0007669"/>
    <property type="project" value="GOC"/>
</dbReference>
<accession>A0A8D8W698</accession>
<name>A0A8D8W698_9HEMI</name>
<keyword evidence="1" id="KW-0560">Oxidoreductase</keyword>
<feature type="region of interest" description="Disordered" evidence="4">
    <location>
        <begin position="33"/>
        <end position="63"/>
    </location>
</feature>
<dbReference type="EMBL" id="HBUF01146570">
    <property type="protein sequence ID" value="CAG6647357.1"/>
    <property type="molecule type" value="Transcribed_RNA"/>
</dbReference>
<dbReference type="PANTHER" id="PTHR13847:SF287">
    <property type="entry name" value="FAD-DEPENDENT OXIDOREDUCTASE DOMAIN-CONTAINING PROTEIN 1"/>
    <property type="match status" value="1"/>
</dbReference>
<dbReference type="PANTHER" id="PTHR13847">
    <property type="entry name" value="SARCOSINE DEHYDROGENASE-RELATED"/>
    <property type="match status" value="1"/>
</dbReference>
<dbReference type="EMBL" id="HBUF01146569">
    <property type="protein sequence ID" value="CAG6647356.1"/>
    <property type="molecule type" value="Transcribed_RNA"/>
</dbReference>
<evidence type="ECO:0000259" key="5">
    <source>
        <dbReference type="Pfam" id="PF01266"/>
    </source>
</evidence>